<organism evidence="1">
    <name type="scientific">Chromera velia CCMP2878</name>
    <dbReference type="NCBI Taxonomy" id="1169474"/>
    <lineage>
        <taxon>Eukaryota</taxon>
        <taxon>Sar</taxon>
        <taxon>Alveolata</taxon>
        <taxon>Colpodellida</taxon>
        <taxon>Chromeraceae</taxon>
        <taxon>Chromera</taxon>
    </lineage>
</organism>
<dbReference type="VEuPathDB" id="CryptoDB:Cvel_24880"/>
<sequence length="318" mass="35093">MSFLQSEGAEDVEESLWEGCEREVRFRQAVSPRLPFMPATTGIEQTHRGCVLSVLPSSDGNSVCVMEAAEAPEGRGRRVLFLEVLAEAFDVPFAETFLVLQQWALWEGGEEPCAGLMGLSSALSAVLWKGTRLCGGLERVKEIGNLKGVFSESSFLVVEGAVLLHKHSVLQASILKRGLDASATALRKWKHWASAPISALADRRSLQSDAPPSPLQCVGGCLRRPEGAVVWLCGSSIKESSININWFSHASKEEHCRTTWFGRASIEQGHIDEQWFDADADGEWFDCASFEWEEANDEETWFDCGSFAEQHGIQVRDS</sequence>
<dbReference type="AlphaFoldDB" id="A0A0G4H6E0"/>
<evidence type="ECO:0000313" key="1">
    <source>
        <dbReference type="EMBL" id="CEM39429.1"/>
    </source>
</evidence>
<accession>A0A0G4H6E0</accession>
<reference evidence="1" key="1">
    <citation type="submission" date="2014-11" db="EMBL/GenBank/DDBJ databases">
        <authorList>
            <person name="Otto D Thomas"/>
            <person name="Naeem Raeece"/>
        </authorList>
    </citation>
    <scope>NUCLEOTIDE SEQUENCE</scope>
</reference>
<protein>
    <submittedName>
        <fullName evidence="1">Uncharacterized protein</fullName>
    </submittedName>
</protein>
<dbReference type="EMBL" id="CDMZ01001930">
    <property type="protein sequence ID" value="CEM39429.1"/>
    <property type="molecule type" value="Genomic_DNA"/>
</dbReference>
<proteinExistence type="predicted"/>
<gene>
    <name evidence="1" type="ORF">Cvel_24880</name>
</gene>
<name>A0A0G4H6E0_9ALVE</name>